<dbReference type="GO" id="GO:0005789">
    <property type="term" value="C:endoplasmic reticulum membrane"/>
    <property type="evidence" value="ECO:0007669"/>
    <property type="project" value="TreeGrafter"/>
</dbReference>
<evidence type="ECO:0000313" key="4">
    <source>
        <dbReference type="Proteomes" id="UP000008983"/>
    </source>
</evidence>
<name>G0R4Z8_ICHMU</name>
<evidence type="ECO:0000256" key="1">
    <source>
        <dbReference type="SAM" id="MobiDB-lite"/>
    </source>
</evidence>
<dbReference type="RefSeq" id="XP_004024371.1">
    <property type="nucleotide sequence ID" value="XM_004024322.1"/>
</dbReference>
<dbReference type="OMA" id="QKSGRVF"/>
<evidence type="ECO:0000313" key="3">
    <source>
        <dbReference type="EMBL" id="EGR27461.1"/>
    </source>
</evidence>
<protein>
    <recommendedName>
        <fullName evidence="2">E3 UFM1-protein ligase 1-like N-terminal domain-containing protein</fullName>
    </recommendedName>
</protein>
<feature type="non-terminal residue" evidence="3">
    <location>
        <position position="1"/>
    </location>
</feature>
<gene>
    <name evidence="3" type="ORF">IMG5_195730</name>
</gene>
<dbReference type="OrthoDB" id="10258297at2759"/>
<organism evidence="3 4">
    <name type="scientific">Ichthyophthirius multifiliis</name>
    <name type="common">White spot disease agent</name>
    <name type="synonym">Ich</name>
    <dbReference type="NCBI Taxonomy" id="5932"/>
    <lineage>
        <taxon>Eukaryota</taxon>
        <taxon>Sar</taxon>
        <taxon>Alveolata</taxon>
        <taxon>Ciliophora</taxon>
        <taxon>Intramacronucleata</taxon>
        <taxon>Oligohymenophorea</taxon>
        <taxon>Hymenostomatida</taxon>
        <taxon>Ophryoglenina</taxon>
        <taxon>Ichthyophthirius</taxon>
    </lineage>
</organism>
<dbReference type="GO" id="GO:1990592">
    <property type="term" value="P:protein K69-linked ufmylation"/>
    <property type="evidence" value="ECO:0007669"/>
    <property type="project" value="TreeGrafter"/>
</dbReference>
<proteinExistence type="predicted"/>
<dbReference type="Proteomes" id="UP000008983">
    <property type="component" value="Unassembled WGS sequence"/>
</dbReference>
<dbReference type="EMBL" id="GL984359">
    <property type="protein sequence ID" value="EGR27461.1"/>
    <property type="molecule type" value="Genomic_DNA"/>
</dbReference>
<dbReference type="InterPro" id="IPR056579">
    <property type="entry name" value="Ufl1_N"/>
</dbReference>
<feature type="domain" description="E3 UFM1-protein ligase 1-like N-terminal" evidence="2">
    <location>
        <begin position="5"/>
        <end position="276"/>
    </location>
</feature>
<sequence length="747" mass="88411">IKMDEILELQRQLAQIQEQTTQNKFSDRVIVDLINKLIQEYNLTLIYSSDGQEYMTPEHLDNQIQQLTQEKGVQTLQTIHNYQMLILKQSKVVYLKYQRKTNENSQDQKTKQQQVHIQTKYVKIQMKIYSKDRKYCLQKQAKIYNLTMQFIKDQLQSRIDQRIIDGNIVGGEKICTSTFQLLMKAKLRGSLRAATKPIVLGNLSKEFGIENKVLQEIIEELINQEYIEGKIHTGSFIPQKFQKNQENIIRNFLKQNNYIEYSMLQKQLYVQKPQDTLKNMFKDQCVLLEDCAFFKDSLNQLQEQIHNLLIEEGYTDLVFMFPTIITKGDIDSIIFKHMKLTEVEIDETYIFSHKFIEKCVNNLKQHIINELQQNPQKIVQQQQEDNFSEEEEEENFRKGKKKQQNQKKQPNTNKNKSSQNKKDTYNNIFSQQEFIQKLQEQNVLPKNEKDEIFEKKLFKVSQNQLQKHIETLRKELLDKKKSGSSEAIQQLIQLIEESVTFIQFSLNSIKSFENNHSDINLKIFYDNIHYTNRMLIENIIVLLCKKLSISLPQGLFIKKEYENPKKNVQIGFVVLKKIFKDKKMLQEAISLLPKEYSQFLGKAFEFYSSKSVNNLFNFLMENQNLIGIRVIFDKKVEKGIIQSLKYFYKDLIKKDRLDFKQNILRTSIFILIDKFNLFYIGSQDENNANILYSILLSLAKENTQEEIYNTLKKSLDCLEVIKQEQKDANDIRQFENSVIELIKIAKL</sequence>
<feature type="compositionally biased region" description="Low complexity" evidence="1">
    <location>
        <begin position="406"/>
        <end position="418"/>
    </location>
</feature>
<dbReference type="PANTHER" id="PTHR31057:SF0">
    <property type="entry name" value="E3 UFM1-PROTEIN LIGASE 1"/>
    <property type="match status" value="1"/>
</dbReference>
<dbReference type="GO" id="GO:0034976">
    <property type="term" value="P:response to endoplasmic reticulum stress"/>
    <property type="evidence" value="ECO:0007669"/>
    <property type="project" value="TreeGrafter"/>
</dbReference>
<dbReference type="GeneID" id="14903524"/>
<reference evidence="3 4" key="1">
    <citation type="submission" date="2011-07" db="EMBL/GenBank/DDBJ databases">
        <authorList>
            <person name="Coyne R."/>
            <person name="Brami D."/>
            <person name="Johnson J."/>
            <person name="Hostetler J."/>
            <person name="Hannick L."/>
            <person name="Clark T."/>
            <person name="Cassidy-Hanley D."/>
            <person name="Inman J."/>
        </authorList>
    </citation>
    <scope>NUCLEOTIDE SEQUENCE [LARGE SCALE GENOMIC DNA]</scope>
    <source>
        <strain evidence="3 4">G5</strain>
    </source>
</reference>
<keyword evidence="4" id="KW-1185">Reference proteome</keyword>
<dbReference type="eggNOG" id="KOG2235">
    <property type="taxonomic scope" value="Eukaryota"/>
</dbReference>
<dbReference type="InterPro" id="IPR018611">
    <property type="entry name" value="Ufl1"/>
</dbReference>
<feature type="region of interest" description="Disordered" evidence="1">
    <location>
        <begin position="378"/>
        <end position="422"/>
    </location>
</feature>
<dbReference type="PANTHER" id="PTHR31057">
    <property type="entry name" value="E3 UFM1-PROTEIN LIGASE 1"/>
    <property type="match status" value="1"/>
</dbReference>
<dbReference type="GO" id="GO:0032434">
    <property type="term" value="P:regulation of proteasomal ubiquitin-dependent protein catabolic process"/>
    <property type="evidence" value="ECO:0007669"/>
    <property type="project" value="TreeGrafter"/>
</dbReference>
<dbReference type="AlphaFoldDB" id="G0R4Z8"/>
<dbReference type="InParanoid" id="G0R4Z8"/>
<accession>G0R4Z8</accession>
<dbReference type="GO" id="GO:0061666">
    <property type="term" value="F:UFM1 ligase activity"/>
    <property type="evidence" value="ECO:0007669"/>
    <property type="project" value="InterPro"/>
</dbReference>
<dbReference type="Pfam" id="PF09743">
    <property type="entry name" value="E3_UFM1_ligase"/>
    <property type="match status" value="1"/>
</dbReference>
<evidence type="ECO:0000259" key="2">
    <source>
        <dbReference type="Pfam" id="PF09743"/>
    </source>
</evidence>
<dbReference type="STRING" id="857967.G0R4Z8"/>